<dbReference type="InterPro" id="IPR027417">
    <property type="entry name" value="P-loop_NTPase"/>
</dbReference>
<dbReference type="InterPro" id="IPR002611">
    <property type="entry name" value="IstB_ATP-bd"/>
</dbReference>
<dbReference type="AlphaFoldDB" id="A0A4R6LWS6"/>
<dbReference type="Gene3D" id="3.40.50.300">
    <property type="entry name" value="P-loop containing nucleotide triphosphate hydrolases"/>
    <property type="match status" value="1"/>
</dbReference>
<dbReference type="GO" id="GO:0005524">
    <property type="term" value="F:ATP binding"/>
    <property type="evidence" value="ECO:0007669"/>
    <property type="project" value="InterPro"/>
</dbReference>
<dbReference type="GO" id="GO:0006260">
    <property type="term" value="P:DNA replication"/>
    <property type="evidence" value="ECO:0007669"/>
    <property type="project" value="TreeGrafter"/>
</dbReference>
<evidence type="ECO:0000313" key="3">
    <source>
        <dbReference type="Proteomes" id="UP000295064"/>
    </source>
</evidence>
<feature type="domain" description="IstB-like ATP-binding" evidence="1">
    <location>
        <begin position="13"/>
        <end position="203"/>
    </location>
</feature>
<comment type="caution">
    <text evidence="2">The sequence shown here is derived from an EMBL/GenBank/DDBJ whole genome shotgun (WGS) entry which is preliminary data.</text>
</comment>
<evidence type="ECO:0000313" key="2">
    <source>
        <dbReference type="EMBL" id="TDO92310.1"/>
    </source>
</evidence>
<dbReference type="EMBL" id="SNWX01000006">
    <property type="protein sequence ID" value="TDO92310.1"/>
    <property type="molecule type" value="Genomic_DNA"/>
</dbReference>
<proteinExistence type="predicted"/>
<organism evidence="2 3">
    <name type="scientific">Halanaerobium saccharolyticum</name>
    <dbReference type="NCBI Taxonomy" id="43595"/>
    <lineage>
        <taxon>Bacteria</taxon>
        <taxon>Bacillati</taxon>
        <taxon>Bacillota</taxon>
        <taxon>Clostridia</taxon>
        <taxon>Halanaerobiales</taxon>
        <taxon>Halanaerobiaceae</taxon>
        <taxon>Halanaerobium</taxon>
    </lineage>
</organism>
<gene>
    <name evidence="2" type="ORF">DFR79_106123</name>
</gene>
<dbReference type="CDD" id="cd00009">
    <property type="entry name" value="AAA"/>
    <property type="match status" value="1"/>
</dbReference>
<dbReference type="PANTHER" id="PTHR30050">
    <property type="entry name" value="CHROMOSOMAL REPLICATION INITIATOR PROTEIN DNAA"/>
    <property type="match status" value="1"/>
</dbReference>
<dbReference type="Proteomes" id="UP000295064">
    <property type="component" value="Unassembled WGS sequence"/>
</dbReference>
<name>A0A4R6LWS6_9FIRM</name>
<sequence>MLKKFKVPKRFRNKGFDNYDTDQGDEKAFKAVKNYADNFEEHFQKGHWLILTGGYGLGKTHLAIATAKDCLNYFAAKEAERSRSTIYSGMGKVMFISSSEMIQAIRDSYDSKVKNEQELMNKYKNTPFLIIDDLGTEKSSEWQREKMYIVLNHRYNELLPTIITTNLDAGDLFSHVSERVVERMIEAAGNGKYLLNFEGESYRRLKNG</sequence>
<dbReference type="PANTHER" id="PTHR30050:SF4">
    <property type="entry name" value="ATP-BINDING PROTEIN RV3427C IN INSERTION SEQUENCE-RELATED"/>
    <property type="match status" value="1"/>
</dbReference>
<reference evidence="2 3" key="1">
    <citation type="submission" date="2019-03" db="EMBL/GenBank/DDBJ databases">
        <title>Subsurface microbial communities from deep shales in Ohio and West Virginia, USA.</title>
        <authorList>
            <person name="Wrighton K."/>
        </authorList>
    </citation>
    <scope>NUCLEOTIDE SEQUENCE [LARGE SCALE GENOMIC DNA]</scope>
    <source>
        <strain evidence="2 3">MA284_T2</strain>
    </source>
</reference>
<protein>
    <submittedName>
        <fullName evidence="2">DNA replication protein DnaC</fullName>
    </submittedName>
</protein>
<accession>A0A4R6LWS6</accession>
<dbReference type="SUPFAM" id="SSF52540">
    <property type="entry name" value="P-loop containing nucleoside triphosphate hydrolases"/>
    <property type="match status" value="1"/>
</dbReference>
<evidence type="ECO:0000259" key="1">
    <source>
        <dbReference type="Pfam" id="PF01695"/>
    </source>
</evidence>
<dbReference type="Pfam" id="PF01695">
    <property type="entry name" value="IstB_IS21"/>
    <property type="match status" value="1"/>
</dbReference>